<keyword evidence="1" id="KW-0472">Membrane</keyword>
<feature type="transmembrane region" description="Helical" evidence="1">
    <location>
        <begin position="12"/>
        <end position="28"/>
    </location>
</feature>
<dbReference type="Proteomes" id="UP000549765">
    <property type="component" value="Unassembled WGS sequence"/>
</dbReference>
<dbReference type="AlphaFoldDB" id="A0A7X6N184"/>
<sequence length="94" mass="10863">MSAEQIYTQGNYHIIAIILLSILLGIALSKRYQDAILRTFGAKLYVIWAVLYVAIIAVFFFSPFRVVTPMFTLAYGVAYYFNVKILRKYLKEVK</sequence>
<dbReference type="RefSeq" id="WP_168721177.1">
    <property type="nucleotide sequence ID" value="NZ_JAAXPN010000001.1"/>
</dbReference>
<evidence type="ECO:0000256" key="1">
    <source>
        <dbReference type="SAM" id="Phobius"/>
    </source>
</evidence>
<organism evidence="2 3">
    <name type="scientific">Periweissella fabalis</name>
    <dbReference type="NCBI Taxonomy" id="1070421"/>
    <lineage>
        <taxon>Bacteria</taxon>
        <taxon>Bacillati</taxon>
        <taxon>Bacillota</taxon>
        <taxon>Bacilli</taxon>
        <taxon>Lactobacillales</taxon>
        <taxon>Lactobacillaceae</taxon>
        <taxon>Periweissella</taxon>
    </lineage>
</organism>
<reference evidence="2 3" key="1">
    <citation type="submission" date="2020-04" db="EMBL/GenBank/DDBJ databases">
        <title>MicrobeNet Type strains.</title>
        <authorList>
            <person name="Nicholson A.C."/>
        </authorList>
    </citation>
    <scope>NUCLEOTIDE SEQUENCE [LARGE SCALE GENOMIC DNA]</scope>
    <source>
        <strain evidence="2 3">CCUG 61472</strain>
    </source>
</reference>
<dbReference type="EMBL" id="JAAXPN010000001">
    <property type="protein sequence ID" value="NKZ23379.1"/>
    <property type="molecule type" value="Genomic_DNA"/>
</dbReference>
<keyword evidence="3" id="KW-1185">Reference proteome</keyword>
<accession>A0A7X6N184</accession>
<keyword evidence="1" id="KW-1133">Transmembrane helix</keyword>
<feature type="transmembrane region" description="Helical" evidence="1">
    <location>
        <begin position="67"/>
        <end position="86"/>
    </location>
</feature>
<name>A0A7X6N184_9LACO</name>
<gene>
    <name evidence="2" type="ORF">HF964_00925</name>
</gene>
<feature type="transmembrane region" description="Helical" evidence="1">
    <location>
        <begin position="40"/>
        <end position="61"/>
    </location>
</feature>
<comment type="caution">
    <text evidence="2">The sequence shown here is derived from an EMBL/GenBank/DDBJ whole genome shotgun (WGS) entry which is preliminary data.</text>
</comment>
<protein>
    <submittedName>
        <fullName evidence="2">Uncharacterized protein</fullName>
    </submittedName>
</protein>
<keyword evidence="1" id="KW-0812">Transmembrane</keyword>
<evidence type="ECO:0000313" key="3">
    <source>
        <dbReference type="Proteomes" id="UP000549765"/>
    </source>
</evidence>
<proteinExistence type="predicted"/>
<evidence type="ECO:0000313" key="2">
    <source>
        <dbReference type="EMBL" id="NKZ23379.1"/>
    </source>
</evidence>